<keyword evidence="2" id="KW-1185">Reference proteome</keyword>
<evidence type="ECO:0000313" key="1">
    <source>
        <dbReference type="EMBL" id="SDN24132.1"/>
    </source>
</evidence>
<dbReference type="EMBL" id="FNHB01000015">
    <property type="protein sequence ID" value="SDN24132.1"/>
    <property type="molecule type" value="Genomic_DNA"/>
</dbReference>
<dbReference type="Proteomes" id="UP000214880">
    <property type="component" value="Unassembled WGS sequence"/>
</dbReference>
<accession>A0A1G9ZRB4</accession>
<reference evidence="1 2" key="1">
    <citation type="submission" date="2016-10" db="EMBL/GenBank/DDBJ databases">
        <authorList>
            <person name="de Groot N.N."/>
        </authorList>
    </citation>
    <scope>NUCLEOTIDE SEQUENCE [LARGE SCALE GENOMIC DNA]</scope>
    <source>
        <strain evidence="1 2">DSM 1736</strain>
    </source>
</reference>
<dbReference type="OrthoDB" id="9787478at2"/>
<protein>
    <submittedName>
        <fullName evidence="1">Uncharacterized protein</fullName>
    </submittedName>
</protein>
<evidence type="ECO:0000313" key="2">
    <source>
        <dbReference type="Proteomes" id="UP000214880"/>
    </source>
</evidence>
<gene>
    <name evidence="1" type="ORF">SAMN04488502_11550</name>
</gene>
<dbReference type="AlphaFoldDB" id="A0A1G9ZRB4"/>
<name>A0A1G9ZRB4_9FIRM</name>
<proteinExistence type="predicted"/>
<dbReference type="RefSeq" id="WP_092074966.1">
    <property type="nucleotide sequence ID" value="NZ_FNHB01000015.1"/>
</dbReference>
<sequence>MKNLKQLLEEWKQALQIEFSPEPETIIQHGNQMLLANQIILALQAENASLKNIINLRRKENVETMEPWLAQYGIPYTCGWRDAIDELIAGGTAADEDIITKIINAINAAGIKYRLEPEGVFSFQNEDDKTAVERIIAEIEAEAEPAVPRCQICGCTDNHACPGGCYWVRPDLCSACLGVGK</sequence>
<organism evidence="1 2">
    <name type="scientific">Dendrosporobacter quercicolus</name>
    <dbReference type="NCBI Taxonomy" id="146817"/>
    <lineage>
        <taxon>Bacteria</taxon>
        <taxon>Bacillati</taxon>
        <taxon>Bacillota</taxon>
        <taxon>Negativicutes</taxon>
        <taxon>Selenomonadales</taxon>
        <taxon>Sporomusaceae</taxon>
        <taxon>Dendrosporobacter</taxon>
    </lineage>
</organism>
<dbReference type="STRING" id="146817.SAMN04488502_11550"/>